<gene>
    <name evidence="2" type="ORF">KRR39_19515</name>
</gene>
<evidence type="ECO:0000256" key="1">
    <source>
        <dbReference type="SAM" id="MobiDB-lite"/>
    </source>
</evidence>
<accession>A0A975SX71</accession>
<organism evidence="2 3">
    <name type="scientific">Nocardioides panacis</name>
    <dbReference type="NCBI Taxonomy" id="2849501"/>
    <lineage>
        <taxon>Bacteria</taxon>
        <taxon>Bacillati</taxon>
        <taxon>Actinomycetota</taxon>
        <taxon>Actinomycetes</taxon>
        <taxon>Propionibacteriales</taxon>
        <taxon>Nocardioidaceae</taxon>
        <taxon>Nocardioides</taxon>
    </lineage>
</organism>
<proteinExistence type="predicted"/>
<dbReference type="Proteomes" id="UP000683575">
    <property type="component" value="Chromosome"/>
</dbReference>
<dbReference type="EMBL" id="CP077062">
    <property type="protein sequence ID" value="QWZ07588.1"/>
    <property type="molecule type" value="Genomic_DNA"/>
</dbReference>
<evidence type="ECO:0000313" key="2">
    <source>
        <dbReference type="EMBL" id="QWZ07588.1"/>
    </source>
</evidence>
<reference evidence="2" key="1">
    <citation type="submission" date="2021-06" db="EMBL/GenBank/DDBJ databases">
        <title>Complete genome sequence of Nocardioides sp. G188.</title>
        <authorList>
            <person name="Im W.-T."/>
        </authorList>
    </citation>
    <scope>NUCLEOTIDE SEQUENCE</scope>
    <source>
        <strain evidence="2">G188</strain>
    </source>
</reference>
<sequence length="41" mass="4380">MVNAASTNRKKLCAAGCRKVQPWGPDSRSLSSSSRTRTSAL</sequence>
<keyword evidence="3" id="KW-1185">Reference proteome</keyword>
<feature type="region of interest" description="Disordered" evidence="1">
    <location>
        <begin position="19"/>
        <end position="41"/>
    </location>
</feature>
<feature type="compositionally biased region" description="Low complexity" evidence="1">
    <location>
        <begin position="27"/>
        <end position="41"/>
    </location>
</feature>
<evidence type="ECO:0000313" key="3">
    <source>
        <dbReference type="Proteomes" id="UP000683575"/>
    </source>
</evidence>
<name>A0A975SX71_9ACTN</name>
<protein>
    <submittedName>
        <fullName evidence="2">DUF3018 family protein</fullName>
    </submittedName>
</protein>
<dbReference type="KEGG" id="nps:KRR39_19515"/>
<dbReference type="AlphaFoldDB" id="A0A975SX71"/>